<dbReference type="Proteomes" id="UP000002945">
    <property type="component" value="Unassembled WGS sequence"/>
</dbReference>
<evidence type="ECO:0000256" key="1">
    <source>
        <dbReference type="SAM" id="SignalP"/>
    </source>
</evidence>
<dbReference type="AlphaFoldDB" id="A9E0J9"/>
<dbReference type="HOGENOM" id="CLU_151876_1_1_10"/>
<comment type="caution">
    <text evidence="2">The sequence shown here is derived from an EMBL/GenBank/DDBJ whole genome shotgun (WGS) entry which is preliminary data.</text>
</comment>
<sequence length="111" mass="12474">MKNISFILGILILALALKPCADGFCSDDETETEICSENHQEHGKNHENDSDDSCAMLCVCNCCGTLVVHQEPPIFILQSKNSISTKINTHYESHYRFDMLFAIWQPPQVVS</sequence>
<feature type="chain" id="PRO_5002737773" description="Secreted protein" evidence="1">
    <location>
        <begin position="22"/>
        <end position="111"/>
    </location>
</feature>
<name>A9E0J9_9FLAO</name>
<feature type="signal peptide" evidence="1">
    <location>
        <begin position="1"/>
        <end position="21"/>
    </location>
</feature>
<evidence type="ECO:0000313" key="2">
    <source>
        <dbReference type="EMBL" id="EDP95877.1"/>
    </source>
</evidence>
<evidence type="ECO:0008006" key="4">
    <source>
        <dbReference type="Google" id="ProtNLM"/>
    </source>
</evidence>
<protein>
    <recommendedName>
        <fullName evidence="4">Secreted protein</fullName>
    </recommendedName>
</protein>
<dbReference type="RefSeq" id="WP_007093712.1">
    <property type="nucleotide sequence ID" value="NZ_CP142125.1"/>
</dbReference>
<keyword evidence="1" id="KW-0732">Signal</keyword>
<dbReference type="eggNOG" id="ENOG5032RN7">
    <property type="taxonomic scope" value="Bacteria"/>
</dbReference>
<evidence type="ECO:0000313" key="3">
    <source>
        <dbReference type="Proteomes" id="UP000002945"/>
    </source>
</evidence>
<gene>
    <name evidence="2" type="ORF">KAOT1_05717</name>
</gene>
<reference evidence="2 3" key="1">
    <citation type="journal article" date="2011" name="J. Bacteriol.">
        <title>Genome sequence of the algicidal bacterium Kordia algicida OT-1.</title>
        <authorList>
            <person name="Lee H.S."/>
            <person name="Kang S.G."/>
            <person name="Kwon K.K."/>
            <person name="Lee J.H."/>
            <person name="Kim S.J."/>
        </authorList>
    </citation>
    <scope>NUCLEOTIDE SEQUENCE [LARGE SCALE GENOMIC DNA]</scope>
    <source>
        <strain evidence="2 3">OT-1</strain>
    </source>
</reference>
<accession>A9E0J9</accession>
<dbReference type="OrthoDB" id="997115at2"/>
<dbReference type="EMBL" id="ABIB01000006">
    <property type="protein sequence ID" value="EDP95877.1"/>
    <property type="molecule type" value="Genomic_DNA"/>
</dbReference>
<keyword evidence="3" id="KW-1185">Reference proteome</keyword>
<proteinExistence type="predicted"/>
<organism evidence="2 3">
    <name type="scientific">Kordia algicida OT-1</name>
    <dbReference type="NCBI Taxonomy" id="391587"/>
    <lineage>
        <taxon>Bacteria</taxon>
        <taxon>Pseudomonadati</taxon>
        <taxon>Bacteroidota</taxon>
        <taxon>Flavobacteriia</taxon>
        <taxon>Flavobacteriales</taxon>
        <taxon>Flavobacteriaceae</taxon>
        <taxon>Kordia</taxon>
    </lineage>
</organism>
<dbReference type="STRING" id="391587.KAOT1_05717"/>